<sequence>MWQAREVFEPEMVEKYGLLDEVELIERDLFYKVGMSDEMIENYWKAHWQHASWMQIVEMRRRELITDADVWEWFRMVEIPPFWRDNLIALIWEIPTRVDVRRWYDMGTIDETELRSIYGRRGYHGKDLDNYVIWTKVYVHFPDLMSRYKNGWITLEE</sequence>
<gene>
    <name evidence="1" type="ORF">S12H4_35302</name>
</gene>
<dbReference type="EMBL" id="BARW01020955">
    <property type="protein sequence ID" value="GAI97695.1"/>
    <property type="molecule type" value="Genomic_DNA"/>
</dbReference>
<comment type="caution">
    <text evidence="1">The sequence shown here is derived from an EMBL/GenBank/DDBJ whole genome shotgun (WGS) entry which is preliminary data.</text>
</comment>
<feature type="non-terminal residue" evidence="1">
    <location>
        <position position="157"/>
    </location>
</feature>
<name>X1UCU6_9ZZZZ</name>
<reference evidence="1" key="1">
    <citation type="journal article" date="2014" name="Front. Microbiol.">
        <title>High frequency of phylogenetically diverse reductive dehalogenase-homologous genes in deep subseafloor sedimentary metagenomes.</title>
        <authorList>
            <person name="Kawai M."/>
            <person name="Futagami T."/>
            <person name="Toyoda A."/>
            <person name="Takaki Y."/>
            <person name="Nishi S."/>
            <person name="Hori S."/>
            <person name="Arai W."/>
            <person name="Tsubouchi T."/>
            <person name="Morono Y."/>
            <person name="Uchiyama I."/>
            <person name="Ito T."/>
            <person name="Fujiyama A."/>
            <person name="Inagaki F."/>
            <person name="Takami H."/>
        </authorList>
    </citation>
    <scope>NUCLEOTIDE SEQUENCE</scope>
    <source>
        <strain evidence="1">Expedition CK06-06</strain>
    </source>
</reference>
<evidence type="ECO:0000313" key="1">
    <source>
        <dbReference type="EMBL" id="GAI97695.1"/>
    </source>
</evidence>
<organism evidence="1">
    <name type="scientific">marine sediment metagenome</name>
    <dbReference type="NCBI Taxonomy" id="412755"/>
    <lineage>
        <taxon>unclassified sequences</taxon>
        <taxon>metagenomes</taxon>
        <taxon>ecological metagenomes</taxon>
    </lineage>
</organism>
<proteinExistence type="predicted"/>
<dbReference type="AlphaFoldDB" id="X1UCU6"/>
<accession>X1UCU6</accession>
<protein>
    <submittedName>
        <fullName evidence="1">Uncharacterized protein</fullName>
    </submittedName>
</protein>